<dbReference type="Pfam" id="PF07676">
    <property type="entry name" value="PD40"/>
    <property type="match status" value="2"/>
</dbReference>
<dbReference type="InterPro" id="IPR011659">
    <property type="entry name" value="WD40"/>
</dbReference>
<dbReference type="SUPFAM" id="SSF82171">
    <property type="entry name" value="DPP6 N-terminal domain-like"/>
    <property type="match status" value="1"/>
</dbReference>
<dbReference type="RefSeq" id="WP_259540330.1">
    <property type="nucleotide sequence ID" value="NZ_JANLCJ010000006.1"/>
</dbReference>
<dbReference type="Proteomes" id="UP001165586">
    <property type="component" value="Unassembled WGS sequence"/>
</dbReference>
<feature type="region of interest" description="Disordered" evidence="1">
    <location>
        <begin position="41"/>
        <end position="73"/>
    </location>
</feature>
<gene>
    <name evidence="3" type="ORF">N1032_16780</name>
</gene>
<name>A0ABT2H651_9MICO</name>
<feature type="chain" id="PRO_5045213272" evidence="2">
    <location>
        <begin position="25"/>
        <end position="335"/>
    </location>
</feature>
<evidence type="ECO:0000256" key="1">
    <source>
        <dbReference type="SAM" id="MobiDB-lite"/>
    </source>
</evidence>
<feature type="signal peptide" evidence="2">
    <location>
        <begin position="1"/>
        <end position="24"/>
    </location>
</feature>
<dbReference type="InterPro" id="IPR011042">
    <property type="entry name" value="6-blade_b-propeller_TolB-like"/>
</dbReference>
<comment type="caution">
    <text evidence="3">The sequence shown here is derived from an EMBL/GenBank/DDBJ whole genome shotgun (WGS) entry which is preliminary data.</text>
</comment>
<keyword evidence="4" id="KW-1185">Reference proteome</keyword>
<keyword evidence="2" id="KW-0732">Signal</keyword>
<dbReference type="EMBL" id="JANLCJ010000006">
    <property type="protein sequence ID" value="MCS5735404.1"/>
    <property type="molecule type" value="Genomic_DNA"/>
</dbReference>
<evidence type="ECO:0000313" key="3">
    <source>
        <dbReference type="EMBL" id="MCS5735404.1"/>
    </source>
</evidence>
<sequence>MTYPHLFRLASSARVLVVTGAVIAAIAATIVAPGSAAQAAAPGPSQTQLVSVTPSTPATGGNRASSDNDATGAPSISGDGRYVAFSSFASDLTATAVPVGSSQIYLRDTVAGSTRLISASAAGVAGDRQSLFPSISADGNRIAYVSFSTNITPGYTAGPPQALLFDRVSGLTTVVSVSNASPLVLGDGATQTVAISADGDVVAFESNSTNLTNDDSRGQIQAFTRTISTGVTEMVSLDTSWAGPAGAESGVLTGAGSLAISSDGGIVAFLSSSKLSSVDNRSYYEVYLHTPGSRTPEIASLDVAGLAAANDHVTYVSLRGWSIGGLLIEGHQSDS</sequence>
<protein>
    <submittedName>
        <fullName evidence="3">Uncharacterized protein</fullName>
    </submittedName>
</protein>
<dbReference type="Gene3D" id="2.120.10.30">
    <property type="entry name" value="TolB, C-terminal domain"/>
    <property type="match status" value="1"/>
</dbReference>
<proteinExistence type="predicted"/>
<organism evidence="3 4">
    <name type="scientific">Herbiconiux daphne</name>
    <dbReference type="NCBI Taxonomy" id="2970914"/>
    <lineage>
        <taxon>Bacteria</taxon>
        <taxon>Bacillati</taxon>
        <taxon>Actinomycetota</taxon>
        <taxon>Actinomycetes</taxon>
        <taxon>Micrococcales</taxon>
        <taxon>Microbacteriaceae</taxon>
        <taxon>Herbiconiux</taxon>
    </lineage>
</organism>
<evidence type="ECO:0000313" key="4">
    <source>
        <dbReference type="Proteomes" id="UP001165586"/>
    </source>
</evidence>
<evidence type="ECO:0000256" key="2">
    <source>
        <dbReference type="SAM" id="SignalP"/>
    </source>
</evidence>
<accession>A0ABT2H651</accession>
<reference evidence="3" key="1">
    <citation type="submission" date="2022-08" db="EMBL/GenBank/DDBJ databases">
        <authorList>
            <person name="Deng Y."/>
            <person name="Han X.-F."/>
            <person name="Zhang Y.-Q."/>
        </authorList>
    </citation>
    <scope>NUCLEOTIDE SEQUENCE</scope>
    <source>
        <strain evidence="3">CPCC 203386</strain>
    </source>
</reference>
<feature type="compositionally biased region" description="Polar residues" evidence="1">
    <location>
        <begin position="47"/>
        <end position="69"/>
    </location>
</feature>